<sequence>MSSPSPLRSLSDTIAQATAVIDGAFEAAKLPFPSLDTPFDPQSPAEALFAQPEVARAAETLVLAGKALSACTVKPQLLALRTPLAHTISAALNVALEGYVPEILHGRPEGVPVNEIATVNGLESGKLGRILRRLASIHIFTEVKPNVFAHNRLSSVYDTGKSVEDILKKFYFIYDHRTSITHYVILVQSSGTRAPLESAPSRLTSITDEIFKSAAHLHDALKDKEYGFSDKIDKTAFSYVFKTGNIWEWFEQPGNERRLATFTAAMKGGSISAQNPDNILKTLDWASLPQGAKVVDVGGGMGHVVIPIAKRYPQLQFVVEDRQAVVEKAKEHWKQHLPAASVEMVPQDFFATQAVKQPAVFTLFHIIHDWGRTASITILRRLREAAGPDTKLIIGDQIAPYACPVDVQPVPKDIKGADKLSPPILPLLAPGRAEMACVVDMSMMICLNAEERTLSGFVELASASGWKIVEVCTNVGSFDAHMVAVPV</sequence>
<dbReference type="SUPFAM" id="SSF53335">
    <property type="entry name" value="S-adenosyl-L-methionine-dependent methyltransferases"/>
    <property type="match status" value="1"/>
</dbReference>
<feature type="non-terminal residue" evidence="5">
    <location>
        <position position="487"/>
    </location>
</feature>
<name>D8QE35_SCHCM</name>
<dbReference type="EMBL" id="GL377310">
    <property type="protein sequence ID" value="EFI94094.1"/>
    <property type="molecule type" value="Genomic_DNA"/>
</dbReference>
<evidence type="ECO:0000256" key="1">
    <source>
        <dbReference type="ARBA" id="ARBA00022603"/>
    </source>
</evidence>
<keyword evidence="6" id="KW-1185">Reference proteome</keyword>
<evidence type="ECO:0000256" key="2">
    <source>
        <dbReference type="ARBA" id="ARBA00022679"/>
    </source>
</evidence>
<keyword evidence="2" id="KW-0808">Transferase</keyword>
<dbReference type="Gene3D" id="1.10.10.10">
    <property type="entry name" value="Winged helix-like DNA-binding domain superfamily/Winged helix DNA-binding domain"/>
    <property type="match status" value="1"/>
</dbReference>
<dbReference type="PANTHER" id="PTHR43712:SF2">
    <property type="entry name" value="O-METHYLTRANSFERASE CICE"/>
    <property type="match status" value="1"/>
</dbReference>
<accession>D8QE35</accession>
<evidence type="ECO:0000313" key="5">
    <source>
        <dbReference type="EMBL" id="EFI94094.1"/>
    </source>
</evidence>
<dbReference type="OMA" id="LSNHNAC"/>
<dbReference type="InterPro" id="IPR001077">
    <property type="entry name" value="COMT_C"/>
</dbReference>
<evidence type="ECO:0000313" key="6">
    <source>
        <dbReference type="Proteomes" id="UP000007431"/>
    </source>
</evidence>
<gene>
    <name evidence="5" type="ORF">SCHCODRAFT_112117</name>
</gene>
<organism evidence="6">
    <name type="scientific">Schizophyllum commune (strain H4-8 / FGSC 9210)</name>
    <name type="common">Split gill fungus</name>
    <dbReference type="NCBI Taxonomy" id="578458"/>
    <lineage>
        <taxon>Eukaryota</taxon>
        <taxon>Fungi</taxon>
        <taxon>Dikarya</taxon>
        <taxon>Basidiomycota</taxon>
        <taxon>Agaricomycotina</taxon>
        <taxon>Agaricomycetes</taxon>
        <taxon>Agaricomycetidae</taxon>
        <taxon>Agaricales</taxon>
        <taxon>Schizophyllaceae</taxon>
        <taxon>Schizophyllum</taxon>
    </lineage>
</organism>
<dbReference type="InterPro" id="IPR029063">
    <property type="entry name" value="SAM-dependent_MTases_sf"/>
</dbReference>
<dbReference type="InterPro" id="IPR036390">
    <property type="entry name" value="WH_DNA-bd_sf"/>
</dbReference>
<dbReference type="VEuPathDB" id="FungiDB:SCHCODRAFT_02712395"/>
<dbReference type="KEGG" id="scm:SCHCO_02712395"/>
<dbReference type="OrthoDB" id="2410195at2759"/>
<evidence type="ECO:0000256" key="3">
    <source>
        <dbReference type="ARBA" id="ARBA00022691"/>
    </source>
</evidence>
<dbReference type="InterPro" id="IPR016461">
    <property type="entry name" value="COMT-like"/>
</dbReference>
<keyword evidence="1" id="KW-0489">Methyltransferase</keyword>
<dbReference type="GO" id="GO:0008171">
    <property type="term" value="F:O-methyltransferase activity"/>
    <property type="evidence" value="ECO:0007669"/>
    <property type="project" value="InterPro"/>
</dbReference>
<dbReference type="HOGENOM" id="CLU_005533_0_3_1"/>
<evidence type="ECO:0000259" key="4">
    <source>
        <dbReference type="Pfam" id="PF00891"/>
    </source>
</evidence>
<dbReference type="PROSITE" id="PS51683">
    <property type="entry name" value="SAM_OMT_II"/>
    <property type="match status" value="1"/>
</dbReference>
<dbReference type="Gene3D" id="3.40.50.150">
    <property type="entry name" value="Vaccinia Virus protein VP39"/>
    <property type="match status" value="1"/>
</dbReference>
<feature type="domain" description="O-methyltransferase C-terminal" evidence="4">
    <location>
        <begin position="234"/>
        <end position="399"/>
    </location>
</feature>
<dbReference type="RefSeq" id="XP_003028997.1">
    <property type="nucleotide sequence ID" value="XM_003028951.1"/>
</dbReference>
<reference evidence="5 6" key="1">
    <citation type="journal article" date="2010" name="Nat. Biotechnol.">
        <title>Genome sequence of the model mushroom Schizophyllum commune.</title>
        <authorList>
            <person name="Ohm R.A."/>
            <person name="de Jong J.F."/>
            <person name="Lugones L.G."/>
            <person name="Aerts A."/>
            <person name="Kothe E."/>
            <person name="Stajich J.E."/>
            <person name="de Vries R.P."/>
            <person name="Record E."/>
            <person name="Levasseur A."/>
            <person name="Baker S.E."/>
            <person name="Bartholomew K.A."/>
            <person name="Coutinho P.M."/>
            <person name="Erdmann S."/>
            <person name="Fowler T.J."/>
            <person name="Gathman A.C."/>
            <person name="Lombard V."/>
            <person name="Henrissat B."/>
            <person name="Knabe N."/>
            <person name="Kuees U."/>
            <person name="Lilly W.W."/>
            <person name="Lindquist E."/>
            <person name="Lucas S."/>
            <person name="Magnuson J.K."/>
            <person name="Piumi F."/>
            <person name="Raudaskoski M."/>
            <person name="Salamov A."/>
            <person name="Schmutz J."/>
            <person name="Schwarze F.W.M.R."/>
            <person name="vanKuyk P.A."/>
            <person name="Horton J.S."/>
            <person name="Grigoriev I.V."/>
            <person name="Woesten H.A.B."/>
        </authorList>
    </citation>
    <scope>NUCLEOTIDE SEQUENCE [LARGE SCALE GENOMIC DNA]</scope>
    <source>
        <strain evidence="6">H4-8 / FGSC 9210</strain>
    </source>
</reference>
<dbReference type="eggNOG" id="KOG3178">
    <property type="taxonomic scope" value="Eukaryota"/>
</dbReference>
<dbReference type="InterPro" id="IPR036388">
    <property type="entry name" value="WH-like_DNA-bd_sf"/>
</dbReference>
<keyword evidence="3" id="KW-0949">S-adenosyl-L-methionine</keyword>
<dbReference type="AlphaFoldDB" id="D8QE35"/>
<dbReference type="InParanoid" id="D8QE35"/>
<proteinExistence type="predicted"/>
<dbReference type="Proteomes" id="UP000007431">
    <property type="component" value="Unassembled WGS sequence"/>
</dbReference>
<dbReference type="PANTHER" id="PTHR43712">
    <property type="entry name" value="PUTATIVE (AFU_ORTHOLOGUE AFUA_4G14580)-RELATED"/>
    <property type="match status" value="1"/>
</dbReference>
<protein>
    <recommendedName>
        <fullName evidence="4">O-methyltransferase C-terminal domain-containing protein</fullName>
    </recommendedName>
</protein>
<dbReference type="SUPFAM" id="SSF46785">
    <property type="entry name" value="Winged helix' DNA-binding domain"/>
    <property type="match status" value="1"/>
</dbReference>
<dbReference type="GO" id="GO:0032259">
    <property type="term" value="P:methylation"/>
    <property type="evidence" value="ECO:0007669"/>
    <property type="project" value="UniProtKB-KW"/>
</dbReference>
<dbReference type="GeneID" id="9591100"/>
<dbReference type="Pfam" id="PF00891">
    <property type="entry name" value="Methyltransf_2"/>
    <property type="match status" value="1"/>
</dbReference>